<accession>A0A176XIA4</accession>
<comment type="caution">
    <text evidence="1">The sequence shown here is derived from an EMBL/GenBank/DDBJ whole genome shotgun (WGS) entry which is preliminary data.</text>
</comment>
<dbReference type="EMBL" id="LXPS01000001">
    <property type="protein sequence ID" value="OAE49648.1"/>
    <property type="molecule type" value="Genomic_DNA"/>
</dbReference>
<dbReference type="RefSeq" id="WP_063946885.1">
    <property type="nucleotide sequence ID" value="NZ_LXPS01000001.1"/>
</dbReference>
<protein>
    <submittedName>
        <fullName evidence="1">Uncharacterized protein</fullName>
    </submittedName>
</protein>
<sequence length="110" mass="12337">MIDEYGPYVQMSTLGERMAACYQTDNNLALEPHLAHYMDEVEVNIAADRFDHLGFLNRISSRLQVTLAATTNGRRREFLEAVIASLKDRIDSHSLNVAQQGQDATDLAEP</sequence>
<proteinExistence type="predicted"/>
<dbReference type="Proteomes" id="UP000077098">
    <property type="component" value="Unassembled WGS sequence"/>
</dbReference>
<dbReference type="AlphaFoldDB" id="A0A176XIA4"/>
<organism evidence="1 2">
    <name type="scientific">Agrobacterium tumefaciens</name>
    <dbReference type="NCBI Taxonomy" id="358"/>
    <lineage>
        <taxon>Bacteria</taxon>
        <taxon>Pseudomonadati</taxon>
        <taxon>Pseudomonadota</taxon>
        <taxon>Alphaproteobacteria</taxon>
        <taxon>Hyphomicrobiales</taxon>
        <taxon>Rhizobiaceae</taxon>
        <taxon>Rhizobium/Agrobacterium group</taxon>
        <taxon>Agrobacterium</taxon>
        <taxon>Agrobacterium tumefaciens complex</taxon>
    </lineage>
</organism>
<evidence type="ECO:0000313" key="1">
    <source>
        <dbReference type="EMBL" id="OAE49648.1"/>
    </source>
</evidence>
<gene>
    <name evidence="1" type="ORF">A7J57_15835</name>
</gene>
<evidence type="ECO:0000313" key="2">
    <source>
        <dbReference type="Proteomes" id="UP000077098"/>
    </source>
</evidence>
<reference evidence="1 2" key="1">
    <citation type="submission" date="2016-05" db="EMBL/GenBank/DDBJ databases">
        <authorList>
            <person name="Lavstsen T."/>
            <person name="Jespersen J.S."/>
        </authorList>
    </citation>
    <scope>NUCLEOTIDE SEQUENCE [LARGE SCALE GENOMIC DNA]</scope>
    <source>
        <strain evidence="1 2">KCJ1736</strain>
    </source>
</reference>
<name>A0A176XIA4_AGRTU</name>